<gene>
    <name evidence="1" type="ORF">AMECASPLE_026637</name>
</gene>
<dbReference type="Proteomes" id="UP001469553">
    <property type="component" value="Unassembled WGS sequence"/>
</dbReference>
<evidence type="ECO:0000313" key="1">
    <source>
        <dbReference type="EMBL" id="MEQ2281073.1"/>
    </source>
</evidence>
<keyword evidence="2" id="KW-1185">Reference proteome</keyword>
<dbReference type="EMBL" id="JAHRIP010002744">
    <property type="protein sequence ID" value="MEQ2281073.1"/>
    <property type="molecule type" value="Genomic_DNA"/>
</dbReference>
<sequence>MYPQVCWDVRGNRSAVSSCTSAGSCLAPADSEPPLADPSDTGRLWHSTSSHLGIRVIQVDINLQSGVYIYSLSVLMSLSLFKLKLLNKMQHSKRQEPSRQV</sequence>
<proteinExistence type="predicted"/>
<organism evidence="1 2">
    <name type="scientific">Ameca splendens</name>
    <dbReference type="NCBI Taxonomy" id="208324"/>
    <lineage>
        <taxon>Eukaryota</taxon>
        <taxon>Metazoa</taxon>
        <taxon>Chordata</taxon>
        <taxon>Craniata</taxon>
        <taxon>Vertebrata</taxon>
        <taxon>Euteleostomi</taxon>
        <taxon>Actinopterygii</taxon>
        <taxon>Neopterygii</taxon>
        <taxon>Teleostei</taxon>
        <taxon>Neoteleostei</taxon>
        <taxon>Acanthomorphata</taxon>
        <taxon>Ovalentaria</taxon>
        <taxon>Atherinomorphae</taxon>
        <taxon>Cyprinodontiformes</taxon>
        <taxon>Goodeidae</taxon>
        <taxon>Ameca</taxon>
    </lineage>
</organism>
<comment type="caution">
    <text evidence="1">The sequence shown here is derived from an EMBL/GenBank/DDBJ whole genome shotgun (WGS) entry which is preliminary data.</text>
</comment>
<name>A0ABV0XI41_9TELE</name>
<reference evidence="1 2" key="1">
    <citation type="submission" date="2021-06" db="EMBL/GenBank/DDBJ databases">
        <authorList>
            <person name="Palmer J.M."/>
        </authorList>
    </citation>
    <scope>NUCLEOTIDE SEQUENCE [LARGE SCALE GENOMIC DNA]</scope>
    <source>
        <strain evidence="1 2">AS_MEX2019</strain>
        <tissue evidence="1">Muscle</tissue>
    </source>
</reference>
<evidence type="ECO:0000313" key="2">
    <source>
        <dbReference type="Proteomes" id="UP001469553"/>
    </source>
</evidence>
<protein>
    <submittedName>
        <fullName evidence="1">Uncharacterized protein</fullName>
    </submittedName>
</protein>
<accession>A0ABV0XI41</accession>